<feature type="region of interest" description="Disordered" evidence="1">
    <location>
        <begin position="26"/>
        <end position="79"/>
    </location>
</feature>
<dbReference type="InterPro" id="IPR021823">
    <property type="entry name" value="DUF3408"/>
</dbReference>
<evidence type="ECO:0000313" key="2">
    <source>
        <dbReference type="EMBL" id="MPM62757.1"/>
    </source>
</evidence>
<dbReference type="Pfam" id="PF11888">
    <property type="entry name" value="DUF3408"/>
    <property type="match status" value="1"/>
</dbReference>
<comment type="caution">
    <text evidence="2">The sequence shown here is derived from an EMBL/GenBank/DDBJ whole genome shotgun (WGS) entry which is preliminary data.</text>
</comment>
<name>A0A645BBR1_9ZZZZ</name>
<organism evidence="2">
    <name type="scientific">bioreactor metagenome</name>
    <dbReference type="NCBI Taxonomy" id="1076179"/>
    <lineage>
        <taxon>unclassified sequences</taxon>
        <taxon>metagenomes</taxon>
        <taxon>ecological metagenomes</taxon>
    </lineage>
</organism>
<reference evidence="2" key="1">
    <citation type="submission" date="2019-08" db="EMBL/GenBank/DDBJ databases">
        <authorList>
            <person name="Kucharzyk K."/>
            <person name="Murdoch R.W."/>
            <person name="Higgins S."/>
            <person name="Loffler F."/>
        </authorList>
    </citation>
    <scope>NUCLEOTIDE SEQUENCE</scope>
</reference>
<sequence length="158" mass="18316">MAKKKEEVNLSDIDANFVIASFKNKDRLNNPSSIPRALVPEHEKNQEQEAEPEATVQPVAIVQEETSREEPKRKRAKSPDYESLFLTVADIPTRNGKLVSIREKYHKRIAKVVKALDKKDVSIFSYIDNILSHHFDTYQDEIKEIYNKDKEDDDYLTP</sequence>
<protein>
    <recommendedName>
        <fullName evidence="3">DUF3408 domain-containing protein</fullName>
    </recommendedName>
</protein>
<feature type="compositionally biased region" description="Basic and acidic residues" evidence="1">
    <location>
        <begin position="65"/>
        <end position="79"/>
    </location>
</feature>
<proteinExistence type="predicted"/>
<evidence type="ECO:0000256" key="1">
    <source>
        <dbReference type="SAM" id="MobiDB-lite"/>
    </source>
</evidence>
<gene>
    <name evidence="2" type="ORF">SDC9_109634</name>
</gene>
<evidence type="ECO:0008006" key="3">
    <source>
        <dbReference type="Google" id="ProtNLM"/>
    </source>
</evidence>
<accession>A0A645BBR1</accession>
<dbReference type="AlphaFoldDB" id="A0A645BBR1"/>
<dbReference type="EMBL" id="VSSQ01019031">
    <property type="protein sequence ID" value="MPM62757.1"/>
    <property type="molecule type" value="Genomic_DNA"/>
</dbReference>